<keyword evidence="3" id="KW-1185">Reference proteome</keyword>
<proteinExistence type="predicted"/>
<sequence length="130" mass="13405">MIRKMSVAAATLGAATALMLGGAGLASAGTAGSAGASGETRAQAAPCWHSGSHWWCNNRVGAPVLEANTGQVVGYMNSNPSWFVCRQEGNPTGGGGPHPNRWVWTTADNGKKGWMRDSDISSETNSLPTC</sequence>
<protein>
    <recommendedName>
        <fullName evidence="4">Secreted protein</fullName>
    </recommendedName>
</protein>
<feature type="signal peptide" evidence="1">
    <location>
        <begin position="1"/>
        <end position="28"/>
    </location>
</feature>
<organism evidence="2 3">
    <name type="scientific">Streptomyces muensis</name>
    <dbReference type="NCBI Taxonomy" id="1077944"/>
    <lineage>
        <taxon>Bacteria</taxon>
        <taxon>Bacillati</taxon>
        <taxon>Actinomycetota</taxon>
        <taxon>Actinomycetes</taxon>
        <taxon>Kitasatosporales</taxon>
        <taxon>Streptomycetaceae</taxon>
        <taxon>Streptomyces</taxon>
    </lineage>
</organism>
<comment type="caution">
    <text evidence="2">The sequence shown here is derived from an EMBL/GenBank/DDBJ whole genome shotgun (WGS) entry which is preliminary data.</text>
</comment>
<evidence type="ECO:0000313" key="3">
    <source>
        <dbReference type="Proteomes" id="UP001139384"/>
    </source>
</evidence>
<reference evidence="2" key="1">
    <citation type="submission" date="2022-01" db="EMBL/GenBank/DDBJ databases">
        <title>Draft Genome Sequences of Seven Type Strains of the Genus Streptomyces.</title>
        <authorList>
            <person name="Aziz S."/>
            <person name="Coretto E."/>
            <person name="Chronakova A."/>
            <person name="Sproer C."/>
            <person name="Huber K."/>
            <person name="Nouioui I."/>
            <person name="Gross H."/>
        </authorList>
    </citation>
    <scope>NUCLEOTIDE SEQUENCE</scope>
    <source>
        <strain evidence="2">DSM 103493</strain>
    </source>
</reference>
<feature type="chain" id="PRO_5040890736" description="Secreted protein" evidence="1">
    <location>
        <begin position="29"/>
        <end position="130"/>
    </location>
</feature>
<dbReference type="RefSeq" id="WP_234760459.1">
    <property type="nucleotide sequence ID" value="NZ_JAKEIP010000002.1"/>
</dbReference>
<name>A0A9X1PTB4_STRM4</name>
<dbReference type="EMBL" id="JAKEIP010000002">
    <property type="protein sequence ID" value="MCF1592174.1"/>
    <property type="molecule type" value="Genomic_DNA"/>
</dbReference>
<evidence type="ECO:0000313" key="2">
    <source>
        <dbReference type="EMBL" id="MCF1592174.1"/>
    </source>
</evidence>
<dbReference type="AlphaFoldDB" id="A0A9X1PTB4"/>
<evidence type="ECO:0000256" key="1">
    <source>
        <dbReference type="SAM" id="SignalP"/>
    </source>
</evidence>
<dbReference type="Proteomes" id="UP001139384">
    <property type="component" value="Unassembled WGS sequence"/>
</dbReference>
<evidence type="ECO:0008006" key="4">
    <source>
        <dbReference type="Google" id="ProtNLM"/>
    </source>
</evidence>
<gene>
    <name evidence="2" type="ORF">L0P92_01110</name>
</gene>
<keyword evidence="1" id="KW-0732">Signal</keyword>
<accession>A0A9X1PTB4</accession>